<accession>A0A251UZN6</accession>
<dbReference type="Proteomes" id="UP000215914">
    <property type="component" value="Chromosome 4"/>
</dbReference>
<dbReference type="AlphaFoldDB" id="A0A251UZN6"/>
<keyword evidence="3" id="KW-1185">Reference proteome</keyword>
<reference evidence="1" key="3">
    <citation type="submission" date="2020-06" db="EMBL/GenBank/DDBJ databases">
        <title>Helianthus annuus Genome sequencing and assembly Release 2.</title>
        <authorList>
            <person name="Gouzy J."/>
            <person name="Langlade N."/>
            <person name="Munos S."/>
        </authorList>
    </citation>
    <scope>NUCLEOTIDE SEQUENCE</scope>
    <source>
        <tissue evidence="1">Leaves</tissue>
    </source>
</reference>
<organism evidence="2 3">
    <name type="scientific">Helianthus annuus</name>
    <name type="common">Common sunflower</name>
    <dbReference type="NCBI Taxonomy" id="4232"/>
    <lineage>
        <taxon>Eukaryota</taxon>
        <taxon>Viridiplantae</taxon>
        <taxon>Streptophyta</taxon>
        <taxon>Embryophyta</taxon>
        <taxon>Tracheophyta</taxon>
        <taxon>Spermatophyta</taxon>
        <taxon>Magnoliopsida</taxon>
        <taxon>eudicotyledons</taxon>
        <taxon>Gunneridae</taxon>
        <taxon>Pentapetalae</taxon>
        <taxon>asterids</taxon>
        <taxon>campanulids</taxon>
        <taxon>Asterales</taxon>
        <taxon>Asteraceae</taxon>
        <taxon>Asteroideae</taxon>
        <taxon>Heliantheae alliance</taxon>
        <taxon>Heliantheae</taxon>
        <taxon>Helianthus</taxon>
    </lineage>
</organism>
<evidence type="ECO:0000313" key="1">
    <source>
        <dbReference type="EMBL" id="KAF5810243.1"/>
    </source>
</evidence>
<reference evidence="1 3" key="1">
    <citation type="journal article" date="2017" name="Nature">
        <title>The sunflower genome provides insights into oil metabolism, flowering and Asterid evolution.</title>
        <authorList>
            <person name="Badouin H."/>
            <person name="Gouzy J."/>
            <person name="Grassa C.J."/>
            <person name="Murat F."/>
            <person name="Staton S.E."/>
            <person name="Cottret L."/>
            <person name="Lelandais-Briere C."/>
            <person name="Owens G.L."/>
            <person name="Carrere S."/>
            <person name="Mayjonade B."/>
            <person name="Legrand L."/>
            <person name="Gill N."/>
            <person name="Kane N.C."/>
            <person name="Bowers J.E."/>
            <person name="Hubner S."/>
            <person name="Bellec A."/>
            <person name="Berard A."/>
            <person name="Berges H."/>
            <person name="Blanchet N."/>
            <person name="Boniface M.C."/>
            <person name="Brunel D."/>
            <person name="Catrice O."/>
            <person name="Chaidir N."/>
            <person name="Claudel C."/>
            <person name="Donnadieu C."/>
            <person name="Faraut T."/>
            <person name="Fievet G."/>
            <person name="Helmstetter N."/>
            <person name="King M."/>
            <person name="Knapp S.J."/>
            <person name="Lai Z."/>
            <person name="Le Paslier M.C."/>
            <person name="Lippi Y."/>
            <person name="Lorenzon L."/>
            <person name="Mandel J.R."/>
            <person name="Marage G."/>
            <person name="Marchand G."/>
            <person name="Marquand E."/>
            <person name="Bret-Mestries E."/>
            <person name="Morien E."/>
            <person name="Nambeesan S."/>
            <person name="Nguyen T."/>
            <person name="Pegot-Espagnet P."/>
            <person name="Pouilly N."/>
            <person name="Raftis F."/>
            <person name="Sallet E."/>
            <person name="Schiex T."/>
            <person name="Thomas J."/>
            <person name="Vandecasteele C."/>
            <person name="Vares D."/>
            <person name="Vear F."/>
            <person name="Vautrin S."/>
            <person name="Crespi M."/>
            <person name="Mangin B."/>
            <person name="Burke J.M."/>
            <person name="Salse J."/>
            <person name="Munos S."/>
            <person name="Vincourt P."/>
            <person name="Rieseberg L.H."/>
            <person name="Langlade N.B."/>
        </authorList>
    </citation>
    <scope>NUCLEOTIDE SEQUENCE [LARGE SCALE GENOMIC DNA]</scope>
    <source>
        <strain evidence="3">cv. SF193</strain>
        <tissue evidence="1">Leaves</tissue>
    </source>
</reference>
<dbReference type="EMBL" id="CM007893">
    <property type="protein sequence ID" value="OTG28489.1"/>
    <property type="molecule type" value="Genomic_DNA"/>
</dbReference>
<protein>
    <submittedName>
        <fullName evidence="2">Uncharacterized protein</fullName>
    </submittedName>
</protein>
<dbReference type="EMBL" id="MNCJ02000319">
    <property type="protein sequence ID" value="KAF5810243.1"/>
    <property type="molecule type" value="Genomic_DNA"/>
</dbReference>
<dbReference type="InParanoid" id="A0A251UZN6"/>
<sequence>MSNNRQNASRFNISFIRQCGMWLGLGCGLGENIQGTISDEFGLGRGPWAWVSSRAWGGGRELTWRAVYGQKKRAVGLAVGQQLY</sequence>
<name>A0A251UZN6_HELAN</name>
<gene>
    <name evidence="2" type="ORF">HannXRQ_Chr04g0111841</name>
    <name evidence="1" type="ORF">HanXRQr2_Chr04g0167171</name>
</gene>
<proteinExistence type="predicted"/>
<evidence type="ECO:0000313" key="2">
    <source>
        <dbReference type="EMBL" id="OTG28489.1"/>
    </source>
</evidence>
<dbReference type="Gramene" id="mRNA:HanXRQr2_Chr04g0167171">
    <property type="protein sequence ID" value="CDS:HanXRQr2_Chr04g0167171.1"/>
    <property type="gene ID" value="HanXRQr2_Chr04g0167171"/>
</dbReference>
<evidence type="ECO:0000313" key="3">
    <source>
        <dbReference type="Proteomes" id="UP000215914"/>
    </source>
</evidence>
<reference evidence="2" key="2">
    <citation type="submission" date="2017-02" db="EMBL/GenBank/DDBJ databases">
        <title>Sunflower complete genome.</title>
        <authorList>
            <person name="Langlade N."/>
            <person name="Munos S."/>
        </authorList>
    </citation>
    <scope>NUCLEOTIDE SEQUENCE [LARGE SCALE GENOMIC DNA]</scope>
    <source>
        <tissue evidence="2">Leaves</tissue>
    </source>
</reference>